<evidence type="ECO:0000313" key="2">
    <source>
        <dbReference type="EMBL" id="GLC53707.1"/>
    </source>
</evidence>
<comment type="caution">
    <text evidence="2">The sequence shown here is derived from an EMBL/GenBank/DDBJ whole genome shotgun (WGS) entry which is preliminary data.</text>
</comment>
<accession>A0A9W6BLE7</accession>
<organism evidence="2 3">
    <name type="scientific">Pleodorina starrii</name>
    <dbReference type="NCBI Taxonomy" id="330485"/>
    <lineage>
        <taxon>Eukaryota</taxon>
        <taxon>Viridiplantae</taxon>
        <taxon>Chlorophyta</taxon>
        <taxon>core chlorophytes</taxon>
        <taxon>Chlorophyceae</taxon>
        <taxon>CS clade</taxon>
        <taxon>Chlamydomonadales</taxon>
        <taxon>Volvocaceae</taxon>
        <taxon>Pleodorina</taxon>
    </lineage>
</organism>
<feature type="compositionally biased region" description="Basic and acidic residues" evidence="1">
    <location>
        <begin position="43"/>
        <end position="57"/>
    </location>
</feature>
<dbReference type="Proteomes" id="UP001165080">
    <property type="component" value="Unassembled WGS sequence"/>
</dbReference>
<gene>
    <name evidence="2" type="primary">PLESTB001243</name>
    <name evidence="2" type="ORF">PLESTB_000778600</name>
</gene>
<dbReference type="AlphaFoldDB" id="A0A9W6BLE7"/>
<sequence>MHAFHLLLRGCQRFRVHVLGGTRSDAAPLHTSARQIRAASRRRLFDQDEATDSREVDGGVLGQGGGPGRPVTGHLPSGAPQRAGRNPAVAPSVHRKRTSTKQQQKQQQKQQPAPADAADSPAGEGSGDVRPVAAGQTKPLHNGARRRQGPQHSSEDTAAAAAAAAAAAVAAAAASGFPPGIGTGTAADTAPRDDVRAAAGAADAGSGAAAALSQPAAPAPAQARGAREASLSAAGPAAAAGPPAPHSRPGPAAPQSPQSVRPGPGPGPALAPAASVYVFWDLDNKYPETLDHAGMLGRLRDMLQQYGRVVEIRAYGNHRTFKFVPEVWEAAMRHGVMKHPLRGSPTAGGGPSSSSSSSLSASSSAGSSSSSEGLRCPLCSRRVRGGESQLRSHFRQMHQREHVKKLARMGAAERAEYVQSRKSERRVRACLKSVSVRRHGLFGSENAVTTLAGILRRLGGDCVGRFPGQAERRMWVLQREAVELLEGAGKGADRRWGARRSGKRRRREKPPSVFVLMSDDHGFEMLLKLFTMAGWRALVVSNTRFRNADERLPWSNVLPPPLPPPPLPPLPPPPPLLQRDADARGPSRTGAGGMVRDGCSWTLMRRLLNSRVTPQKTRTTPEPVAEGDHGVE</sequence>
<proteinExistence type="predicted"/>
<reference evidence="2 3" key="1">
    <citation type="journal article" date="2023" name="Commun. Biol.">
        <title>Reorganization of the ancestral sex-determining regions during the evolution of trioecy in Pleodorina starrii.</title>
        <authorList>
            <person name="Takahashi K."/>
            <person name="Suzuki S."/>
            <person name="Kawai-Toyooka H."/>
            <person name="Yamamoto K."/>
            <person name="Hamaji T."/>
            <person name="Ootsuki R."/>
            <person name="Yamaguchi H."/>
            <person name="Kawachi M."/>
            <person name="Higashiyama T."/>
            <person name="Nozaki H."/>
        </authorList>
    </citation>
    <scope>NUCLEOTIDE SEQUENCE [LARGE SCALE GENOMIC DNA]</scope>
    <source>
        <strain evidence="2 3">NIES-4479</strain>
    </source>
</reference>
<feature type="region of interest" description="Disordered" evidence="1">
    <location>
        <begin position="609"/>
        <end position="632"/>
    </location>
</feature>
<feature type="region of interest" description="Disordered" evidence="1">
    <location>
        <begin position="552"/>
        <end position="597"/>
    </location>
</feature>
<name>A0A9W6BLE7_9CHLO</name>
<evidence type="ECO:0000256" key="1">
    <source>
        <dbReference type="SAM" id="MobiDB-lite"/>
    </source>
</evidence>
<evidence type="ECO:0000313" key="3">
    <source>
        <dbReference type="Proteomes" id="UP001165080"/>
    </source>
</evidence>
<dbReference type="PANTHER" id="PTHR35744:SF4">
    <property type="entry name" value="OS04G0464600 PROTEIN"/>
    <property type="match status" value="1"/>
</dbReference>
<feature type="region of interest" description="Disordered" evidence="1">
    <location>
        <begin position="40"/>
        <end position="159"/>
    </location>
</feature>
<feature type="compositionally biased region" description="Pro residues" evidence="1">
    <location>
        <begin position="242"/>
        <end position="254"/>
    </location>
</feature>
<feature type="compositionally biased region" description="Low complexity" evidence="1">
    <location>
        <begin position="352"/>
        <end position="371"/>
    </location>
</feature>
<feature type="compositionally biased region" description="Low complexity" evidence="1">
    <location>
        <begin position="101"/>
        <end position="123"/>
    </location>
</feature>
<feature type="compositionally biased region" description="Gly residues" evidence="1">
    <location>
        <begin position="59"/>
        <end position="68"/>
    </location>
</feature>
<dbReference type="PANTHER" id="PTHR35744">
    <property type="entry name" value="C2H2-TYPE DOMAIN-CONTAINING PROTEIN"/>
    <property type="match status" value="1"/>
</dbReference>
<evidence type="ECO:0008006" key="4">
    <source>
        <dbReference type="Google" id="ProtNLM"/>
    </source>
</evidence>
<protein>
    <recommendedName>
        <fullName evidence="4">C2H2-type domain-containing protein</fullName>
    </recommendedName>
</protein>
<dbReference type="EMBL" id="BRXU01000008">
    <property type="protein sequence ID" value="GLC53707.1"/>
    <property type="molecule type" value="Genomic_DNA"/>
</dbReference>
<feature type="region of interest" description="Disordered" evidence="1">
    <location>
        <begin position="339"/>
        <end position="374"/>
    </location>
</feature>
<feature type="region of interest" description="Disordered" evidence="1">
    <location>
        <begin position="213"/>
        <end position="268"/>
    </location>
</feature>
<keyword evidence="3" id="KW-1185">Reference proteome</keyword>
<feature type="compositionally biased region" description="Low complexity" evidence="1">
    <location>
        <begin position="213"/>
        <end position="241"/>
    </location>
</feature>
<feature type="compositionally biased region" description="Polar residues" evidence="1">
    <location>
        <begin position="610"/>
        <end position="620"/>
    </location>
</feature>
<feature type="compositionally biased region" description="Pro residues" evidence="1">
    <location>
        <begin position="558"/>
        <end position="576"/>
    </location>
</feature>